<evidence type="ECO:0000313" key="2">
    <source>
        <dbReference type="Proteomes" id="UP000789920"/>
    </source>
</evidence>
<accession>A0ACA9KEJ5</accession>
<dbReference type="Proteomes" id="UP000789920">
    <property type="component" value="Unassembled WGS sequence"/>
</dbReference>
<keyword evidence="2" id="KW-1185">Reference proteome</keyword>
<proteinExistence type="predicted"/>
<organism evidence="1 2">
    <name type="scientific">Racocetra persica</name>
    <dbReference type="NCBI Taxonomy" id="160502"/>
    <lineage>
        <taxon>Eukaryota</taxon>
        <taxon>Fungi</taxon>
        <taxon>Fungi incertae sedis</taxon>
        <taxon>Mucoromycota</taxon>
        <taxon>Glomeromycotina</taxon>
        <taxon>Glomeromycetes</taxon>
        <taxon>Diversisporales</taxon>
        <taxon>Gigasporaceae</taxon>
        <taxon>Racocetra</taxon>
    </lineage>
</organism>
<evidence type="ECO:0000313" key="1">
    <source>
        <dbReference type="EMBL" id="CAG8468793.1"/>
    </source>
</evidence>
<sequence>MSKIKIDRTKDVQIDEDVNFESLITNQNILRGLTEAGYDRPSPIQLKAVPPGKLGLDVIAQAKSGTGKTIVFGVIALEMLNLTPTREIAVQTKEVISNIGRCMVGLVCHVFIGGIPVEEDIPKLKKCHIAIGSPGRIGLLLSKQMTAKDIKLLVLDEADKLMESNFQVLAFSATYDKALLKTLEKFVCNPYHIMLSEDTPALEGVLQYYQIIEIPNTTNVTEKFKFYEDKFRKLVDLLSGLDQRVRLETMSKARNFQIRVLVCSDLIARGIDIDRVNLVVNLDMPKDAETYLHRVGRTGRYGTYGLAISFVDINELEFMESLKTNYHVDVQPLPDEISFKHHQRPLETENDQEAYENLLNIRQTIKTQNPEVPPVVFSEDTNSKIKKTKSKVQKEPEEIEETSYYPYYDTYNTDYYNWMYNTYNTDYYNWMYNAYNTDYYNWMYNVTPDGTGEYHNNYDFIPPDLTF</sequence>
<reference evidence="1" key="1">
    <citation type="submission" date="2021-06" db="EMBL/GenBank/DDBJ databases">
        <authorList>
            <person name="Kallberg Y."/>
            <person name="Tangrot J."/>
            <person name="Rosling A."/>
        </authorList>
    </citation>
    <scope>NUCLEOTIDE SEQUENCE</scope>
    <source>
        <strain evidence="1">MA461A</strain>
    </source>
</reference>
<gene>
    <name evidence="1" type="ORF">RPERSI_LOCUS482</name>
</gene>
<name>A0ACA9KEJ5_9GLOM</name>
<protein>
    <submittedName>
        <fullName evidence="1">35010_t:CDS:1</fullName>
    </submittedName>
</protein>
<dbReference type="EMBL" id="CAJVQC010000383">
    <property type="protein sequence ID" value="CAG8468793.1"/>
    <property type="molecule type" value="Genomic_DNA"/>
</dbReference>
<comment type="caution">
    <text evidence="1">The sequence shown here is derived from an EMBL/GenBank/DDBJ whole genome shotgun (WGS) entry which is preliminary data.</text>
</comment>